<proteinExistence type="predicted"/>
<dbReference type="Gramene" id="ORUFI04G07600.1">
    <property type="protein sequence ID" value="ORUFI04G07600.1"/>
    <property type="gene ID" value="ORUFI04G07600"/>
</dbReference>
<reference evidence="3" key="1">
    <citation type="submission" date="2013-06" db="EMBL/GenBank/DDBJ databases">
        <authorList>
            <person name="Zhao Q."/>
        </authorList>
    </citation>
    <scope>NUCLEOTIDE SEQUENCE</scope>
    <source>
        <strain evidence="3">cv. W1943</strain>
    </source>
</reference>
<dbReference type="EnsemblPlants" id="ORUFI04G07600.1">
    <property type="protein sequence ID" value="ORUFI04G07600.1"/>
    <property type="gene ID" value="ORUFI04G07600"/>
</dbReference>
<evidence type="ECO:0000313" key="2">
    <source>
        <dbReference type="EnsemblPlants" id="ORUFI04G07600.1"/>
    </source>
</evidence>
<feature type="compositionally biased region" description="Low complexity" evidence="1">
    <location>
        <begin position="23"/>
        <end position="37"/>
    </location>
</feature>
<protein>
    <submittedName>
        <fullName evidence="2">Uncharacterized protein</fullName>
    </submittedName>
</protein>
<dbReference type="AlphaFoldDB" id="A0A0E0P6X3"/>
<evidence type="ECO:0000256" key="1">
    <source>
        <dbReference type="SAM" id="MobiDB-lite"/>
    </source>
</evidence>
<evidence type="ECO:0000313" key="3">
    <source>
        <dbReference type="Proteomes" id="UP000008022"/>
    </source>
</evidence>
<dbReference type="Proteomes" id="UP000008022">
    <property type="component" value="Unassembled WGS sequence"/>
</dbReference>
<reference evidence="2" key="2">
    <citation type="submission" date="2015-06" db="UniProtKB">
        <authorList>
            <consortium name="EnsemblPlants"/>
        </authorList>
    </citation>
    <scope>IDENTIFICATION</scope>
</reference>
<accession>A0A0E0P6X3</accession>
<dbReference type="HOGENOM" id="CLU_2041872_0_0_1"/>
<feature type="compositionally biased region" description="Polar residues" evidence="1">
    <location>
        <begin position="50"/>
        <end position="63"/>
    </location>
</feature>
<feature type="region of interest" description="Disordered" evidence="1">
    <location>
        <begin position="23"/>
        <end position="121"/>
    </location>
</feature>
<keyword evidence="3" id="KW-1185">Reference proteome</keyword>
<feature type="compositionally biased region" description="Gly residues" evidence="1">
    <location>
        <begin position="98"/>
        <end position="109"/>
    </location>
</feature>
<sequence length="121" mass="12154">MAYFAVLSHRRTAAAVASHPLTTAPASLAPPLSMSPSSLPPRPGHAASLIRSSRNKLNGTKSGQPRGRQSGACRSEVSGRGGQQGDSQRGVSRNGSEHTGGGSGPPGRGSGRRLSTATTAG</sequence>
<name>A0A0E0P6X3_ORYRU</name>
<organism evidence="2 3">
    <name type="scientific">Oryza rufipogon</name>
    <name type="common">Brownbeard rice</name>
    <name type="synonym">Asian wild rice</name>
    <dbReference type="NCBI Taxonomy" id="4529"/>
    <lineage>
        <taxon>Eukaryota</taxon>
        <taxon>Viridiplantae</taxon>
        <taxon>Streptophyta</taxon>
        <taxon>Embryophyta</taxon>
        <taxon>Tracheophyta</taxon>
        <taxon>Spermatophyta</taxon>
        <taxon>Magnoliopsida</taxon>
        <taxon>Liliopsida</taxon>
        <taxon>Poales</taxon>
        <taxon>Poaceae</taxon>
        <taxon>BOP clade</taxon>
        <taxon>Oryzoideae</taxon>
        <taxon>Oryzeae</taxon>
        <taxon>Oryzinae</taxon>
        <taxon>Oryza</taxon>
    </lineage>
</organism>